<reference evidence="2 3" key="1">
    <citation type="submission" date="2021-04" db="EMBL/GenBank/DDBJ databases">
        <title>Novel species identification of genus Shewanella.</title>
        <authorList>
            <person name="Liu G."/>
        </authorList>
    </citation>
    <scope>NUCLEOTIDE SEQUENCE [LARGE SCALE GENOMIC DNA]</scope>
    <source>
        <strain evidence="2 3">FJAT-54481</strain>
    </source>
</reference>
<organism evidence="2 3">
    <name type="scientific">Shewanella yunxiaonensis</name>
    <dbReference type="NCBI Taxonomy" id="2829809"/>
    <lineage>
        <taxon>Bacteria</taxon>
        <taxon>Pseudomonadati</taxon>
        <taxon>Pseudomonadota</taxon>
        <taxon>Gammaproteobacteria</taxon>
        <taxon>Alteromonadales</taxon>
        <taxon>Shewanellaceae</taxon>
        <taxon>Shewanella</taxon>
    </lineage>
</organism>
<keyword evidence="1" id="KW-1133">Transmembrane helix</keyword>
<evidence type="ECO:0000256" key="1">
    <source>
        <dbReference type="SAM" id="Phobius"/>
    </source>
</evidence>
<protein>
    <submittedName>
        <fullName evidence="2">Paraquat-inducible protein A</fullName>
    </submittedName>
</protein>
<gene>
    <name evidence="2" type="ORF">KDN34_00470</name>
</gene>
<dbReference type="EMBL" id="CP073587">
    <property type="protein sequence ID" value="QUN06001.1"/>
    <property type="molecule type" value="Genomic_DNA"/>
</dbReference>
<dbReference type="InterPro" id="IPR007498">
    <property type="entry name" value="PqiA-like"/>
</dbReference>
<name>A0ABX7YUI8_9GAMM</name>
<keyword evidence="1" id="KW-0472">Membrane</keyword>
<evidence type="ECO:0000313" key="3">
    <source>
        <dbReference type="Proteomes" id="UP000679575"/>
    </source>
</evidence>
<feature type="transmembrane region" description="Helical" evidence="1">
    <location>
        <begin position="102"/>
        <end position="129"/>
    </location>
</feature>
<keyword evidence="1" id="KW-0812">Transmembrane</keyword>
<dbReference type="RefSeq" id="WP_212595026.1">
    <property type="nucleotide sequence ID" value="NZ_CP073587.1"/>
</dbReference>
<evidence type="ECO:0000313" key="2">
    <source>
        <dbReference type="EMBL" id="QUN06001.1"/>
    </source>
</evidence>
<feature type="transmembrane region" description="Helical" evidence="1">
    <location>
        <begin position="141"/>
        <end position="165"/>
    </location>
</feature>
<proteinExistence type="predicted"/>
<keyword evidence="3" id="KW-1185">Reference proteome</keyword>
<dbReference type="Pfam" id="PF04403">
    <property type="entry name" value="PqiA"/>
    <property type="match status" value="1"/>
</dbReference>
<sequence length="212" mass="22661">MSNWKALLLLLLSLALLVPGVTMPILTIDGHVEKAKLSATGMDMIAESVSNDSDEGQQRTRNMLGMVAGLLGLNHLQGEVAVFHKSRSIWGTVTELQQHGNLLVAVLVALFSVVIPALKLLMLLASVILPLRAGAQRNLALVTNAIAKWSMADVFVVALIVTYMAGDASAGMGDMVRTSAKFESGFWFFLGYCVLAIAGQALLGKGRTLQRN</sequence>
<dbReference type="Proteomes" id="UP000679575">
    <property type="component" value="Chromosome"/>
</dbReference>
<feature type="transmembrane region" description="Helical" evidence="1">
    <location>
        <begin position="185"/>
        <end position="203"/>
    </location>
</feature>
<accession>A0ABX7YUI8</accession>